<dbReference type="NCBIfam" id="TIGR01044">
    <property type="entry name" value="rplV_bact"/>
    <property type="match status" value="1"/>
</dbReference>
<keyword evidence="5" id="KW-0687">Ribonucleoprotein</keyword>
<dbReference type="InterPro" id="IPR005727">
    <property type="entry name" value="Ribosomal_uL22_bac/chlpt-type"/>
</dbReference>
<dbReference type="GO" id="GO:0022625">
    <property type="term" value="C:cytosolic large ribosomal subunit"/>
    <property type="evidence" value="ECO:0007669"/>
    <property type="project" value="TreeGrafter"/>
</dbReference>
<proteinExistence type="inferred from homology"/>
<dbReference type="Gene3D" id="3.90.470.10">
    <property type="entry name" value="Ribosomal protein L22/L17"/>
    <property type="match status" value="1"/>
</dbReference>
<evidence type="ECO:0000313" key="7">
    <source>
        <dbReference type="EMBL" id="CAB4567839.1"/>
    </source>
</evidence>
<feature type="compositionally biased region" description="Basic and acidic residues" evidence="6">
    <location>
        <begin position="154"/>
        <end position="173"/>
    </location>
</feature>
<dbReference type="CDD" id="cd00336">
    <property type="entry name" value="Ribosomal_L22"/>
    <property type="match status" value="1"/>
</dbReference>
<comment type="similarity">
    <text evidence="1">Belongs to the universal ribosomal protein uL22 family.</text>
</comment>
<dbReference type="InterPro" id="IPR036394">
    <property type="entry name" value="Ribosomal_uL22_sf"/>
</dbReference>
<evidence type="ECO:0000256" key="3">
    <source>
        <dbReference type="ARBA" id="ARBA00022884"/>
    </source>
</evidence>
<dbReference type="Pfam" id="PF00237">
    <property type="entry name" value="Ribosomal_L22"/>
    <property type="match status" value="1"/>
</dbReference>
<evidence type="ECO:0000256" key="6">
    <source>
        <dbReference type="SAM" id="MobiDB-lite"/>
    </source>
</evidence>
<dbReference type="InterPro" id="IPR001063">
    <property type="entry name" value="Ribosomal_uL22"/>
</dbReference>
<evidence type="ECO:0000256" key="2">
    <source>
        <dbReference type="ARBA" id="ARBA00022730"/>
    </source>
</evidence>
<keyword evidence="3" id="KW-0694">RNA-binding</keyword>
<dbReference type="PROSITE" id="PS00464">
    <property type="entry name" value="RIBOSOMAL_L22"/>
    <property type="match status" value="1"/>
</dbReference>
<feature type="compositionally biased region" description="Acidic residues" evidence="6">
    <location>
        <begin position="174"/>
        <end position="184"/>
    </location>
</feature>
<feature type="region of interest" description="Disordered" evidence="6">
    <location>
        <begin position="151"/>
        <end position="213"/>
    </location>
</feature>
<evidence type="ECO:0000256" key="1">
    <source>
        <dbReference type="ARBA" id="ARBA00009451"/>
    </source>
</evidence>
<evidence type="ECO:0000256" key="4">
    <source>
        <dbReference type="ARBA" id="ARBA00022980"/>
    </source>
</evidence>
<dbReference type="AlphaFoldDB" id="A0A6J6DXY2"/>
<evidence type="ECO:0000256" key="5">
    <source>
        <dbReference type="ARBA" id="ARBA00023274"/>
    </source>
</evidence>
<dbReference type="HAMAP" id="MF_01331_B">
    <property type="entry name" value="Ribosomal_uL22_B"/>
    <property type="match status" value="1"/>
</dbReference>
<keyword evidence="4" id="KW-0689">Ribosomal protein</keyword>
<gene>
    <name evidence="7" type="ORF">UFOPK1722_00190</name>
</gene>
<accession>A0A6J6DXY2</accession>
<dbReference type="GO" id="GO:0003735">
    <property type="term" value="F:structural constituent of ribosome"/>
    <property type="evidence" value="ECO:0007669"/>
    <property type="project" value="InterPro"/>
</dbReference>
<keyword evidence="2" id="KW-0699">rRNA-binding</keyword>
<dbReference type="GO" id="GO:0006412">
    <property type="term" value="P:translation"/>
    <property type="evidence" value="ECO:0007669"/>
    <property type="project" value="InterPro"/>
</dbReference>
<dbReference type="InterPro" id="IPR018260">
    <property type="entry name" value="Ribosomal_uL22_CS"/>
</dbReference>
<dbReference type="InterPro" id="IPR047867">
    <property type="entry name" value="Ribosomal_uL22_bac/org-type"/>
</dbReference>
<protein>
    <submittedName>
        <fullName evidence="7">Unannotated protein</fullName>
    </submittedName>
</protein>
<dbReference type="PANTHER" id="PTHR13501">
    <property type="entry name" value="CHLOROPLAST 50S RIBOSOMAL PROTEIN L22-RELATED"/>
    <property type="match status" value="1"/>
</dbReference>
<dbReference type="GO" id="GO:0019843">
    <property type="term" value="F:rRNA binding"/>
    <property type="evidence" value="ECO:0007669"/>
    <property type="project" value="UniProtKB-KW"/>
</dbReference>
<dbReference type="SUPFAM" id="SSF54843">
    <property type="entry name" value="Ribosomal protein L22"/>
    <property type="match status" value="1"/>
</dbReference>
<dbReference type="EMBL" id="CAEZTS010000009">
    <property type="protein sequence ID" value="CAB4567839.1"/>
    <property type="molecule type" value="Genomic_DNA"/>
</dbReference>
<dbReference type="PANTHER" id="PTHR13501:SF8">
    <property type="entry name" value="LARGE RIBOSOMAL SUBUNIT PROTEIN UL22M"/>
    <property type="match status" value="1"/>
</dbReference>
<organism evidence="7">
    <name type="scientific">freshwater metagenome</name>
    <dbReference type="NCBI Taxonomy" id="449393"/>
    <lineage>
        <taxon>unclassified sequences</taxon>
        <taxon>metagenomes</taxon>
        <taxon>ecological metagenomes</taxon>
    </lineage>
</organism>
<feature type="compositionally biased region" description="Polar residues" evidence="6">
    <location>
        <begin position="188"/>
        <end position="206"/>
    </location>
</feature>
<reference evidence="7" key="1">
    <citation type="submission" date="2020-05" db="EMBL/GenBank/DDBJ databases">
        <authorList>
            <person name="Chiriac C."/>
            <person name="Salcher M."/>
            <person name="Ghai R."/>
            <person name="Kavagutti S V."/>
        </authorList>
    </citation>
    <scope>NUCLEOTIDE SEQUENCE</scope>
</reference>
<name>A0A6J6DXY2_9ZZZZ</name>
<sequence>MTGPKLNERSFVAGERTGIRASLRGSRMSASKARVVLDLIRGRDVVSADQVLQFTEREAARVVRKVLASAVANAVNNDSLEAETLYVKACYADEGPTLRRFKPRARGRATRINKRTCHITIVLGVIEPDLLAVVQARRERALTGRRAGRVGGVADRRARVTKSREARATKGDESTENTEIESTENDTAVETTSVENAVAENETTATPDAEETN</sequence>